<dbReference type="InterPro" id="IPR018168">
    <property type="entry name" value="Ubi_Hdrlase_CS"/>
</dbReference>
<proteinExistence type="predicted"/>
<dbReference type="PANTHER" id="PTHR43876:SF7">
    <property type="entry name" value="UBIQUINONE BIOSYNTHESIS MONOOXYGENASE COQ6, MITOCHONDRIAL"/>
    <property type="match status" value="1"/>
</dbReference>
<dbReference type="RefSeq" id="WP_128197832.1">
    <property type="nucleotide sequence ID" value="NZ_SACT01000002.1"/>
</dbReference>
<dbReference type="Gene3D" id="3.30.9.10">
    <property type="entry name" value="D-Amino Acid Oxidase, subunit A, domain 2"/>
    <property type="match status" value="2"/>
</dbReference>
<accession>A0A3S2X2B1</accession>
<organism evidence="2 3">
    <name type="scientific">Rubrivivax albus</name>
    <dbReference type="NCBI Taxonomy" id="2499835"/>
    <lineage>
        <taxon>Bacteria</taxon>
        <taxon>Pseudomonadati</taxon>
        <taxon>Pseudomonadota</taxon>
        <taxon>Betaproteobacteria</taxon>
        <taxon>Burkholderiales</taxon>
        <taxon>Sphaerotilaceae</taxon>
        <taxon>Rubrivivax</taxon>
    </lineage>
</organism>
<dbReference type="Pfam" id="PF01494">
    <property type="entry name" value="FAD_binding_3"/>
    <property type="match status" value="1"/>
</dbReference>
<comment type="caution">
    <text evidence="2">The sequence shown here is derived from an EMBL/GenBank/DDBJ whole genome shotgun (WGS) entry which is preliminary data.</text>
</comment>
<dbReference type="InterPro" id="IPR051205">
    <property type="entry name" value="UbiH/COQ6_monooxygenase"/>
</dbReference>
<dbReference type="AlphaFoldDB" id="A0A3S2X2B1"/>
<dbReference type="SUPFAM" id="SSF51905">
    <property type="entry name" value="FAD/NAD(P)-binding domain"/>
    <property type="match status" value="1"/>
</dbReference>
<reference evidence="2 3" key="1">
    <citation type="submission" date="2019-01" db="EMBL/GenBank/DDBJ databases">
        <authorList>
            <person name="Chen W.-M."/>
        </authorList>
    </citation>
    <scope>NUCLEOTIDE SEQUENCE [LARGE SCALE GENOMIC DNA]</scope>
    <source>
        <strain evidence="2 3">ICH-3</strain>
    </source>
</reference>
<dbReference type="Gene3D" id="3.50.50.60">
    <property type="entry name" value="FAD/NAD(P)-binding domain"/>
    <property type="match status" value="2"/>
</dbReference>
<name>A0A3S2X2B1_9BURK</name>
<evidence type="ECO:0000313" key="2">
    <source>
        <dbReference type="EMBL" id="RVT52469.1"/>
    </source>
</evidence>
<sequence>MSLRIAVIGAGPAGLALALHAARQLPRAEITVLDARPVARDVAADPRTLALSLGSVQWLQQLGAWPAATAEPILTVHVSQAPPSFGQAQVRITAAEQQVPMLGAVVAYGALLAPLQAAWLQAAATAPQRLHTRFGTAVTAVKPVPGGVEVDAGIVEGFDLAVVAEGGVFAEQARKAIARDYGQTAWVGTATLEGGTRGLAVERFTRQGPAALLPLPPAADGARRAALVWCVDAADDPVRGLDAAQRLAVLNTVFPREAGRLVALSPLKDFALGLNAERTLVDGRTVRIGNAAQTLHPVAGQGLNLGLRDAHQLVEALRFEHDVDAALRRVEWARAPDRWAMIAATDFLARSFTWRLPGASLLRGLGLAALERAGPAKALLARRMMYGSR</sequence>
<gene>
    <name evidence="2" type="ORF">ENE75_08525</name>
</gene>
<evidence type="ECO:0000259" key="1">
    <source>
        <dbReference type="Pfam" id="PF01494"/>
    </source>
</evidence>
<feature type="domain" description="FAD-binding" evidence="1">
    <location>
        <begin position="276"/>
        <end position="317"/>
    </location>
</feature>
<dbReference type="GO" id="GO:0071949">
    <property type="term" value="F:FAD binding"/>
    <property type="evidence" value="ECO:0007669"/>
    <property type="project" value="InterPro"/>
</dbReference>
<dbReference type="EMBL" id="SACT01000002">
    <property type="protein sequence ID" value="RVT52469.1"/>
    <property type="molecule type" value="Genomic_DNA"/>
</dbReference>
<protein>
    <submittedName>
        <fullName evidence="2">2-octaprenyl-6-methoxyphenyl hydroxylase</fullName>
    </submittedName>
</protein>
<dbReference type="InterPro" id="IPR036188">
    <property type="entry name" value="FAD/NAD-bd_sf"/>
</dbReference>
<dbReference type="OrthoDB" id="9769565at2"/>
<keyword evidence="3" id="KW-1185">Reference proteome</keyword>
<dbReference type="PANTHER" id="PTHR43876">
    <property type="entry name" value="UBIQUINONE BIOSYNTHESIS MONOOXYGENASE COQ6, MITOCHONDRIAL"/>
    <property type="match status" value="1"/>
</dbReference>
<dbReference type="InterPro" id="IPR002938">
    <property type="entry name" value="FAD-bd"/>
</dbReference>
<evidence type="ECO:0000313" key="3">
    <source>
        <dbReference type="Proteomes" id="UP000288178"/>
    </source>
</evidence>
<dbReference type="Proteomes" id="UP000288178">
    <property type="component" value="Unassembled WGS sequence"/>
</dbReference>
<dbReference type="PRINTS" id="PR00420">
    <property type="entry name" value="RNGMNOXGNASE"/>
</dbReference>
<dbReference type="PROSITE" id="PS01304">
    <property type="entry name" value="UBIH"/>
    <property type="match status" value="1"/>
</dbReference>